<evidence type="ECO:0000313" key="2">
    <source>
        <dbReference type="Proteomes" id="UP001185015"/>
    </source>
</evidence>
<dbReference type="Proteomes" id="UP001185015">
    <property type="component" value="Unassembled WGS sequence"/>
</dbReference>
<organism evidence="1 2">
    <name type="scientific">Methanococcoides alaskense</name>
    <dbReference type="NCBI Taxonomy" id="325778"/>
    <lineage>
        <taxon>Archaea</taxon>
        <taxon>Methanobacteriati</taxon>
        <taxon>Methanobacteriota</taxon>
        <taxon>Stenosarchaea group</taxon>
        <taxon>Methanomicrobia</taxon>
        <taxon>Methanosarcinales</taxon>
        <taxon>Methanosarcinaceae</taxon>
        <taxon>Methanococcoides</taxon>
    </lineage>
</organism>
<reference evidence="1 2" key="1">
    <citation type="submission" date="2023-07" db="EMBL/GenBank/DDBJ databases">
        <title>Genomic Encyclopedia of Type Strains, Phase IV (KMG-IV): sequencing the most valuable type-strain genomes for metagenomic binning, comparative biology and taxonomic classification.</title>
        <authorList>
            <person name="Goeker M."/>
        </authorList>
    </citation>
    <scope>NUCLEOTIDE SEQUENCE [LARGE SCALE GENOMIC DNA]</scope>
    <source>
        <strain evidence="1 2">DSM 17273</strain>
    </source>
</reference>
<proteinExistence type="predicted"/>
<comment type="caution">
    <text evidence="1">The sequence shown here is derived from an EMBL/GenBank/DDBJ whole genome shotgun (WGS) entry which is preliminary data.</text>
</comment>
<gene>
    <name evidence="1" type="ORF">J2750_000036</name>
</gene>
<accession>A0AA90TXH3</accession>
<keyword evidence="1" id="KW-0238">DNA-binding</keyword>
<dbReference type="EMBL" id="JAVDQI010000001">
    <property type="protein sequence ID" value="MDR6221604.1"/>
    <property type="molecule type" value="Genomic_DNA"/>
</dbReference>
<keyword evidence="2" id="KW-1185">Reference proteome</keyword>
<protein>
    <submittedName>
        <fullName evidence="1">DNA-binding protein</fullName>
    </submittedName>
</protein>
<name>A0AA90TXH3_9EURY</name>
<dbReference type="GO" id="GO:0003677">
    <property type="term" value="F:DNA binding"/>
    <property type="evidence" value="ECO:0007669"/>
    <property type="project" value="UniProtKB-KW"/>
</dbReference>
<evidence type="ECO:0000313" key="1">
    <source>
        <dbReference type="EMBL" id="MDR6221604.1"/>
    </source>
</evidence>
<dbReference type="AlphaFoldDB" id="A0AA90TXH3"/>
<sequence length="49" mass="5813">MMYKKKQKKLTITLPPYLKEKLVQMSDKFGCSQVEVVRIALLKLWEAEK</sequence>
<dbReference type="RefSeq" id="WP_270096578.1">
    <property type="nucleotide sequence ID" value="NZ_JAQFFK010000003.1"/>
</dbReference>